<keyword evidence="2" id="KW-0732">Signal</keyword>
<accession>A0A1B8TR53</accession>
<reference evidence="4" key="1">
    <citation type="submission" date="2016-02" db="EMBL/GenBank/DDBJ databases">
        <authorList>
            <person name="Shin S.-K."/>
            <person name="Yi H."/>
            <person name="Kim E."/>
        </authorList>
    </citation>
    <scope>NUCLEOTIDE SEQUENCE [LARGE SCALE GENOMIC DNA]</scope>
    <source>
        <strain evidence="4">LPB0003</strain>
    </source>
</reference>
<gene>
    <name evidence="3" type="ORF">LPB3_15395</name>
</gene>
<evidence type="ECO:0000313" key="4">
    <source>
        <dbReference type="Proteomes" id="UP000092584"/>
    </source>
</evidence>
<feature type="signal peptide" evidence="2">
    <location>
        <begin position="1"/>
        <end position="20"/>
    </location>
</feature>
<keyword evidence="4" id="KW-1185">Reference proteome</keyword>
<comment type="caution">
    <text evidence="3">The sequence shown here is derived from an EMBL/GenBank/DDBJ whole genome shotgun (WGS) entry which is preliminary data.</text>
</comment>
<proteinExistence type="predicted"/>
<feature type="compositionally biased region" description="Basic and acidic residues" evidence="1">
    <location>
        <begin position="105"/>
        <end position="133"/>
    </location>
</feature>
<dbReference type="EMBL" id="LSFM01000025">
    <property type="protein sequence ID" value="OBY62157.1"/>
    <property type="molecule type" value="Genomic_DNA"/>
</dbReference>
<evidence type="ECO:0000313" key="3">
    <source>
        <dbReference type="EMBL" id="OBY62157.1"/>
    </source>
</evidence>
<evidence type="ECO:0000256" key="1">
    <source>
        <dbReference type="SAM" id="MobiDB-lite"/>
    </source>
</evidence>
<dbReference type="Proteomes" id="UP000092584">
    <property type="component" value="Unassembled WGS sequence"/>
</dbReference>
<evidence type="ECO:0008006" key="5">
    <source>
        <dbReference type="Google" id="ProtNLM"/>
    </source>
</evidence>
<dbReference type="Gene3D" id="1.20.120.1490">
    <property type="match status" value="1"/>
</dbReference>
<sequence>MKKIITVLVLTIAFSFTAQAQKKGGKNPVERMLKKMTTDLSLTDAQQKEIEPLLIAQMEDRKQLAENREALKNSGSKPTKEARSKMKEDRETKETAMNTKMSQILDKEQFEKFQKMAKERKEKAPGKKKKRDN</sequence>
<feature type="chain" id="PRO_5008615438" description="DUF4890 domain-containing protein" evidence="2">
    <location>
        <begin position="21"/>
        <end position="133"/>
    </location>
</feature>
<dbReference type="RefSeq" id="WP_065320509.1">
    <property type="nucleotide sequence ID" value="NZ_CP017477.1"/>
</dbReference>
<protein>
    <recommendedName>
        <fullName evidence="5">DUF4890 domain-containing protein</fullName>
    </recommendedName>
</protein>
<evidence type="ECO:0000256" key="2">
    <source>
        <dbReference type="SAM" id="SignalP"/>
    </source>
</evidence>
<dbReference type="KEGG" id="pob:LPB03_13910"/>
<dbReference type="STRING" id="1774273.LPB03_13910"/>
<feature type="compositionally biased region" description="Basic and acidic residues" evidence="1">
    <location>
        <begin position="78"/>
        <end position="94"/>
    </location>
</feature>
<dbReference type="OrthoDB" id="1202676at2"/>
<feature type="region of interest" description="Disordered" evidence="1">
    <location>
        <begin position="64"/>
        <end position="133"/>
    </location>
</feature>
<dbReference type="AlphaFoldDB" id="A0A1B8TR53"/>
<name>A0A1B8TR53_9FLAO</name>
<organism evidence="3 4">
    <name type="scientific">Polaribacter vadi</name>
    <dbReference type="NCBI Taxonomy" id="1774273"/>
    <lineage>
        <taxon>Bacteria</taxon>
        <taxon>Pseudomonadati</taxon>
        <taxon>Bacteroidota</taxon>
        <taxon>Flavobacteriia</taxon>
        <taxon>Flavobacteriales</taxon>
        <taxon>Flavobacteriaceae</taxon>
    </lineage>
</organism>